<organism evidence="1 2">
    <name type="scientific">Luteolibacter arcticus</name>
    <dbReference type="NCBI Taxonomy" id="1581411"/>
    <lineage>
        <taxon>Bacteria</taxon>
        <taxon>Pseudomonadati</taxon>
        <taxon>Verrucomicrobiota</taxon>
        <taxon>Verrucomicrobiia</taxon>
        <taxon>Verrucomicrobiales</taxon>
        <taxon>Verrucomicrobiaceae</taxon>
        <taxon>Luteolibacter</taxon>
    </lineage>
</organism>
<comment type="caution">
    <text evidence="1">The sequence shown here is derived from an EMBL/GenBank/DDBJ whole genome shotgun (WGS) entry which is preliminary data.</text>
</comment>
<protein>
    <submittedName>
        <fullName evidence="1">Uncharacterized protein</fullName>
    </submittedName>
</protein>
<keyword evidence="2" id="KW-1185">Reference proteome</keyword>
<reference evidence="1 2" key="1">
    <citation type="submission" date="2022-10" db="EMBL/GenBank/DDBJ databases">
        <title>Luteolibacter arcticus strain CCTCC AB 2014275, whole genome shotgun sequencing project.</title>
        <authorList>
            <person name="Zhao G."/>
            <person name="Shen L."/>
        </authorList>
    </citation>
    <scope>NUCLEOTIDE SEQUENCE [LARGE SCALE GENOMIC DNA]</scope>
    <source>
        <strain evidence="1 2">CCTCC AB 2014275</strain>
    </source>
</reference>
<evidence type="ECO:0000313" key="2">
    <source>
        <dbReference type="Proteomes" id="UP001320876"/>
    </source>
</evidence>
<gene>
    <name evidence="1" type="ORF">OKA05_02105</name>
</gene>
<dbReference type="EMBL" id="JAPDDT010000001">
    <property type="protein sequence ID" value="MCW1921326.1"/>
    <property type="molecule type" value="Genomic_DNA"/>
</dbReference>
<evidence type="ECO:0000313" key="1">
    <source>
        <dbReference type="EMBL" id="MCW1921326.1"/>
    </source>
</evidence>
<proteinExistence type="predicted"/>
<dbReference type="RefSeq" id="WP_264485435.1">
    <property type="nucleotide sequence ID" value="NZ_JAPDDT010000001.1"/>
</dbReference>
<accession>A0ABT3GCI0</accession>
<name>A0ABT3GCI0_9BACT</name>
<sequence length="56" mass="6090">MTGACAAFHWTPHYALHEISLAELLAMSACNAWGQGMEPAAETYEDREINAILANP</sequence>
<dbReference type="Proteomes" id="UP001320876">
    <property type="component" value="Unassembled WGS sequence"/>
</dbReference>